<dbReference type="Gene3D" id="2.60.120.1440">
    <property type="match status" value="1"/>
</dbReference>
<dbReference type="RefSeq" id="WP_064028033.1">
    <property type="nucleotide sequence ID" value="NZ_LUUK01000157.1"/>
</dbReference>
<dbReference type="Pfam" id="PF16344">
    <property type="entry name" value="FecR_C"/>
    <property type="match status" value="1"/>
</dbReference>
<evidence type="ECO:0000313" key="5">
    <source>
        <dbReference type="Proteomes" id="UP000077628"/>
    </source>
</evidence>
<dbReference type="InterPro" id="IPR032623">
    <property type="entry name" value="FecR_N"/>
</dbReference>
<evidence type="ECO:0000259" key="1">
    <source>
        <dbReference type="Pfam" id="PF04773"/>
    </source>
</evidence>
<evidence type="ECO:0000259" key="3">
    <source>
        <dbReference type="Pfam" id="PF16344"/>
    </source>
</evidence>
<sequence length="322" mass="35518">MIKPTDPDIAEQASHWVLKRLDGAGSNTEQRAFQAWLDADPRHLPAYRHAAAVWRNFAPSEGQPADVNLTNARAQFREAQYQIRRARNRRLRGLALAALLVATPPLTWNWLNSAEYRTGKGQRLSVALADGSRVELNTDSRLRVNYAWQTRQVTLERGEAVFDVKHDPAKPFEVLAPSGRIRDIGTRFNVYQGRDGTTVSVMEGEVEVATVSSTLNERLPAGSQIHFDARGSLGAPTAFDADAVTAWQKNLLVFRNAPLTEVLEQLSRYHAVDLQLADPALRDLKVSGDFPSTDLTAALKVIAAALPIKIRQAASGAIVLDR</sequence>
<feature type="domain" description="FecR N-terminal" evidence="2">
    <location>
        <begin position="11"/>
        <end position="52"/>
    </location>
</feature>
<dbReference type="Pfam" id="PF16220">
    <property type="entry name" value="DUF4880"/>
    <property type="match status" value="1"/>
</dbReference>
<dbReference type="GO" id="GO:0016989">
    <property type="term" value="F:sigma factor antagonist activity"/>
    <property type="evidence" value="ECO:0007669"/>
    <property type="project" value="TreeGrafter"/>
</dbReference>
<evidence type="ECO:0000259" key="2">
    <source>
        <dbReference type="Pfam" id="PF16220"/>
    </source>
</evidence>
<reference evidence="5" key="1">
    <citation type="submission" date="2016-03" db="EMBL/GenBank/DDBJ databases">
        <authorList>
            <person name="Heylen K."/>
            <person name="De Vos P."/>
            <person name="Vekeman B."/>
        </authorList>
    </citation>
    <scope>NUCLEOTIDE SEQUENCE [LARGE SCALE GENOMIC DNA]</scope>
    <source>
        <strain evidence="5">R-45383</strain>
    </source>
</reference>
<keyword evidence="5" id="KW-1185">Reference proteome</keyword>
<evidence type="ECO:0000313" key="4">
    <source>
        <dbReference type="EMBL" id="OAI19482.1"/>
    </source>
</evidence>
<accession>A0A177NNP2</accession>
<dbReference type="STRING" id="702114.A1355_04415"/>
<evidence type="ECO:0008006" key="6">
    <source>
        <dbReference type="Google" id="ProtNLM"/>
    </source>
</evidence>
<dbReference type="Proteomes" id="UP000077628">
    <property type="component" value="Unassembled WGS sequence"/>
</dbReference>
<dbReference type="Gene3D" id="3.55.50.30">
    <property type="match status" value="1"/>
</dbReference>
<name>A0A177NNP2_9GAMM</name>
<feature type="domain" description="Protein FecR C-terminal" evidence="3">
    <location>
        <begin position="252"/>
        <end position="311"/>
    </location>
</feature>
<proteinExistence type="predicted"/>
<dbReference type="InterPro" id="IPR012373">
    <property type="entry name" value="Ferrdict_sens_TM"/>
</dbReference>
<dbReference type="PIRSF" id="PIRSF018266">
    <property type="entry name" value="FecR"/>
    <property type="match status" value="1"/>
</dbReference>
<dbReference type="PANTHER" id="PTHR30273:SF2">
    <property type="entry name" value="PROTEIN FECR"/>
    <property type="match status" value="1"/>
</dbReference>
<gene>
    <name evidence="4" type="ORF">A1355_04415</name>
</gene>
<dbReference type="AlphaFoldDB" id="A0A177NNP2"/>
<dbReference type="InterPro" id="IPR032508">
    <property type="entry name" value="FecR_C"/>
</dbReference>
<protein>
    <recommendedName>
        <fullName evidence="6">Iron dicitrate transport regulator FecR</fullName>
    </recommendedName>
</protein>
<dbReference type="OrthoDB" id="9771237at2"/>
<comment type="caution">
    <text evidence="4">The sequence shown here is derived from an EMBL/GenBank/DDBJ whole genome shotgun (WGS) entry which is preliminary data.</text>
</comment>
<dbReference type="PANTHER" id="PTHR30273">
    <property type="entry name" value="PERIPLASMIC SIGNAL SENSOR AND SIGMA FACTOR ACTIVATOR FECR-RELATED"/>
    <property type="match status" value="1"/>
</dbReference>
<dbReference type="EMBL" id="LUUK01000157">
    <property type="protein sequence ID" value="OAI19482.1"/>
    <property type="molecule type" value="Genomic_DNA"/>
</dbReference>
<feature type="domain" description="FecR protein" evidence="1">
    <location>
        <begin position="115"/>
        <end position="207"/>
    </location>
</feature>
<dbReference type="InterPro" id="IPR006860">
    <property type="entry name" value="FecR"/>
</dbReference>
<organism evidence="4 5">
    <name type="scientific">Methylomonas koyamae</name>
    <dbReference type="NCBI Taxonomy" id="702114"/>
    <lineage>
        <taxon>Bacteria</taxon>
        <taxon>Pseudomonadati</taxon>
        <taxon>Pseudomonadota</taxon>
        <taxon>Gammaproteobacteria</taxon>
        <taxon>Methylococcales</taxon>
        <taxon>Methylococcaceae</taxon>
        <taxon>Methylomonas</taxon>
    </lineage>
</organism>
<dbReference type="Pfam" id="PF04773">
    <property type="entry name" value="FecR"/>
    <property type="match status" value="1"/>
</dbReference>